<keyword evidence="1" id="KW-0805">Transcription regulation</keyword>
<dbReference type="Gene3D" id="3.40.50.2300">
    <property type="match status" value="2"/>
</dbReference>
<keyword evidence="2" id="KW-0238">DNA-binding</keyword>
<dbReference type="PANTHER" id="PTHR30146">
    <property type="entry name" value="LACI-RELATED TRANSCRIPTIONAL REPRESSOR"/>
    <property type="match status" value="1"/>
</dbReference>
<evidence type="ECO:0000256" key="1">
    <source>
        <dbReference type="ARBA" id="ARBA00023015"/>
    </source>
</evidence>
<dbReference type="RefSeq" id="WP_286346269.1">
    <property type="nucleotide sequence ID" value="NZ_AP027732.1"/>
</dbReference>
<evidence type="ECO:0000256" key="2">
    <source>
        <dbReference type="ARBA" id="ARBA00023125"/>
    </source>
</evidence>
<evidence type="ECO:0000256" key="3">
    <source>
        <dbReference type="ARBA" id="ARBA00023163"/>
    </source>
</evidence>
<gene>
    <name evidence="5" type="ORF">GCM10025867_17300</name>
</gene>
<keyword evidence="6" id="KW-1185">Reference proteome</keyword>
<protein>
    <recommendedName>
        <fullName evidence="4">Transcriptional regulator LacI/GalR-like sensor domain-containing protein</fullName>
    </recommendedName>
</protein>
<sequence length="194" mass="21264">MLASRSFDGALADAVLLDDVRGAHDATRAMLDEGHRRIAFLGNRVSVATGRRRFDGFEAAHRELGLEPAADLVRLGQQDADSAEQAMDDLLALADPPTAVFAANNRNSVGVIRSMNRRRTAARRDERELPSLRLFGFDSFEFADMSPIPLSIVDHDPSELGRIAAGLLFDRLEGREQGAAPRLVELPVRLVDFS</sequence>
<dbReference type="InterPro" id="IPR046335">
    <property type="entry name" value="LacI/GalR-like_sensor"/>
</dbReference>
<dbReference type="SUPFAM" id="SSF53822">
    <property type="entry name" value="Periplasmic binding protein-like I"/>
    <property type="match status" value="1"/>
</dbReference>
<organism evidence="5 6">
    <name type="scientific">Frondihabitans sucicola</name>
    <dbReference type="NCBI Taxonomy" id="1268041"/>
    <lineage>
        <taxon>Bacteria</taxon>
        <taxon>Bacillati</taxon>
        <taxon>Actinomycetota</taxon>
        <taxon>Actinomycetes</taxon>
        <taxon>Micrococcales</taxon>
        <taxon>Microbacteriaceae</taxon>
        <taxon>Frondihabitans</taxon>
    </lineage>
</organism>
<dbReference type="PANTHER" id="PTHR30146:SF109">
    <property type="entry name" value="HTH-TYPE TRANSCRIPTIONAL REGULATOR GALS"/>
    <property type="match status" value="1"/>
</dbReference>
<keyword evidence="3" id="KW-0804">Transcription</keyword>
<evidence type="ECO:0000313" key="5">
    <source>
        <dbReference type="EMBL" id="BDZ49489.1"/>
    </source>
</evidence>
<dbReference type="Proteomes" id="UP001321486">
    <property type="component" value="Chromosome"/>
</dbReference>
<dbReference type="CDD" id="cd06267">
    <property type="entry name" value="PBP1_LacI_sugar_binding-like"/>
    <property type="match status" value="1"/>
</dbReference>
<evidence type="ECO:0000313" key="6">
    <source>
        <dbReference type="Proteomes" id="UP001321486"/>
    </source>
</evidence>
<dbReference type="EMBL" id="AP027732">
    <property type="protein sequence ID" value="BDZ49489.1"/>
    <property type="molecule type" value="Genomic_DNA"/>
</dbReference>
<accession>A0ABM8GM95</accession>
<dbReference type="InterPro" id="IPR028082">
    <property type="entry name" value="Peripla_BP_I"/>
</dbReference>
<feature type="domain" description="Transcriptional regulator LacI/GalR-like sensor" evidence="4">
    <location>
        <begin position="28"/>
        <end position="191"/>
    </location>
</feature>
<name>A0ABM8GM95_9MICO</name>
<evidence type="ECO:0000259" key="4">
    <source>
        <dbReference type="Pfam" id="PF13377"/>
    </source>
</evidence>
<proteinExistence type="predicted"/>
<dbReference type="Pfam" id="PF13377">
    <property type="entry name" value="Peripla_BP_3"/>
    <property type="match status" value="1"/>
</dbReference>
<reference evidence="6" key="1">
    <citation type="journal article" date="2019" name="Int. J. Syst. Evol. Microbiol.">
        <title>The Global Catalogue of Microorganisms (GCM) 10K type strain sequencing project: providing services to taxonomists for standard genome sequencing and annotation.</title>
        <authorList>
            <consortium name="The Broad Institute Genomics Platform"/>
            <consortium name="The Broad Institute Genome Sequencing Center for Infectious Disease"/>
            <person name="Wu L."/>
            <person name="Ma J."/>
        </authorList>
    </citation>
    <scope>NUCLEOTIDE SEQUENCE [LARGE SCALE GENOMIC DNA]</scope>
    <source>
        <strain evidence="6">NBRC 108728</strain>
    </source>
</reference>